<name>A0A151GHF9_DRECN</name>
<keyword evidence="9" id="KW-1185">Reference proteome</keyword>
<protein>
    <submittedName>
        <fullName evidence="8">Ubiquitin fusion degradation protein</fullName>
    </submittedName>
</protein>
<dbReference type="Gene3D" id="6.10.130.10">
    <property type="entry name" value="Ubiquitin-protein ligase E3A, N-terminal zinc-binding domain (AZUL)"/>
    <property type="match status" value="1"/>
</dbReference>
<dbReference type="PANTHER" id="PTHR12555">
    <property type="entry name" value="UBIQUITIN FUSION DEGRADATON PROTEIN 1"/>
    <property type="match status" value="1"/>
</dbReference>
<dbReference type="GO" id="GO:0036503">
    <property type="term" value="P:ERAD pathway"/>
    <property type="evidence" value="ECO:0007669"/>
    <property type="project" value="TreeGrafter"/>
</dbReference>
<dbReference type="Pfam" id="PF24503">
    <property type="entry name" value="DUF7590"/>
    <property type="match status" value="1"/>
</dbReference>
<feature type="region of interest" description="Disordered" evidence="3">
    <location>
        <begin position="387"/>
        <end position="410"/>
    </location>
</feature>
<dbReference type="InterPro" id="IPR056012">
    <property type="entry name" value="DUF7590"/>
</dbReference>
<comment type="similarity">
    <text evidence="1">Belongs to the UFD1 family.</text>
</comment>
<dbReference type="Pfam" id="PF03152">
    <property type="entry name" value="UFD1_N1"/>
    <property type="match status" value="1"/>
</dbReference>
<dbReference type="PANTHER" id="PTHR12555:SF15">
    <property type="entry name" value="FUSION DEGRADATION PROTEIN (UFD1), PUTATIVE (AFU_ORTHOLOGUE AFUA_4G04640)-RELATED"/>
    <property type="match status" value="1"/>
</dbReference>
<dbReference type="GO" id="GO:0031593">
    <property type="term" value="F:polyubiquitin modification-dependent protein binding"/>
    <property type="evidence" value="ECO:0007669"/>
    <property type="project" value="TreeGrafter"/>
</dbReference>
<dbReference type="InterPro" id="IPR004854">
    <property type="entry name" value="Ufd1-like"/>
</dbReference>
<evidence type="ECO:0000256" key="1">
    <source>
        <dbReference type="ARBA" id="ARBA00006043"/>
    </source>
</evidence>
<dbReference type="InParanoid" id="A0A151GHF9"/>
<feature type="domain" description="Ubiquitin-protein ligase E3A N-terminal zinc-binding" evidence="5">
    <location>
        <begin position="646"/>
        <end position="686"/>
    </location>
</feature>
<feature type="domain" description="Ubiquitin fusion degradation protein UFD1 N-terminal subdomain 1" evidence="4">
    <location>
        <begin position="79"/>
        <end position="127"/>
    </location>
</feature>
<dbReference type="RefSeq" id="XP_040655907.1">
    <property type="nucleotide sequence ID" value="XM_040800874.1"/>
</dbReference>
<accession>A0A151GHF9</accession>
<organism evidence="8 9">
    <name type="scientific">Drechmeria coniospora</name>
    <name type="common">Nematophagous fungus</name>
    <name type="synonym">Meria coniospora</name>
    <dbReference type="NCBI Taxonomy" id="98403"/>
    <lineage>
        <taxon>Eukaryota</taxon>
        <taxon>Fungi</taxon>
        <taxon>Dikarya</taxon>
        <taxon>Ascomycota</taxon>
        <taxon>Pezizomycotina</taxon>
        <taxon>Sordariomycetes</taxon>
        <taxon>Hypocreomycetidae</taxon>
        <taxon>Hypocreales</taxon>
        <taxon>Ophiocordycipitaceae</taxon>
        <taxon>Drechmeria</taxon>
    </lineage>
</organism>
<evidence type="ECO:0000256" key="2">
    <source>
        <dbReference type="ARBA" id="ARBA00022786"/>
    </source>
</evidence>
<dbReference type="STRING" id="98403.A0A151GHF9"/>
<dbReference type="InterPro" id="IPR042556">
    <property type="entry name" value="AZUL_sf"/>
</dbReference>
<dbReference type="Gene3D" id="3.10.330.10">
    <property type="match status" value="1"/>
</dbReference>
<evidence type="ECO:0000313" key="8">
    <source>
        <dbReference type="EMBL" id="KYK56555.1"/>
    </source>
</evidence>
<evidence type="ECO:0000259" key="6">
    <source>
        <dbReference type="Pfam" id="PF24503"/>
    </source>
</evidence>
<feature type="region of interest" description="Disordered" evidence="3">
    <location>
        <begin position="53"/>
        <end position="78"/>
    </location>
</feature>
<dbReference type="GeneID" id="63716198"/>
<dbReference type="InterPro" id="IPR055418">
    <property type="entry name" value="UFD1_N2"/>
</dbReference>
<feature type="domain" description="Ubiquitin fusion degradation protein UFD1 N-terminal subdomain 2" evidence="7">
    <location>
        <begin position="161"/>
        <end position="237"/>
    </location>
</feature>
<evidence type="ECO:0000259" key="5">
    <source>
        <dbReference type="Pfam" id="PF16558"/>
    </source>
</evidence>
<dbReference type="Pfam" id="PF23580">
    <property type="entry name" value="Znf_XAF1_N"/>
    <property type="match status" value="1"/>
</dbReference>
<gene>
    <name evidence="8" type="ORF">DCS_03555</name>
</gene>
<dbReference type="GO" id="GO:0034098">
    <property type="term" value="C:VCP-NPL4-UFD1 AAA ATPase complex"/>
    <property type="evidence" value="ECO:0007669"/>
    <property type="project" value="TreeGrafter"/>
</dbReference>
<dbReference type="InterPro" id="IPR032353">
    <property type="entry name" value="AZUL"/>
</dbReference>
<evidence type="ECO:0000259" key="7">
    <source>
        <dbReference type="Pfam" id="PF24842"/>
    </source>
</evidence>
<dbReference type="Pfam" id="PF24842">
    <property type="entry name" value="UFD1_N2"/>
    <property type="match status" value="1"/>
</dbReference>
<dbReference type="Gene3D" id="2.40.40.50">
    <property type="entry name" value="Ubiquitin fusion degradation protein UFD1, N-terminal domain"/>
    <property type="match status" value="1"/>
</dbReference>
<feature type="region of interest" description="Disordered" evidence="3">
    <location>
        <begin position="314"/>
        <end position="334"/>
    </location>
</feature>
<dbReference type="InterPro" id="IPR055417">
    <property type="entry name" value="UFD1_N1"/>
</dbReference>
<comment type="caution">
    <text evidence="8">The sequence shown here is derived from an EMBL/GenBank/DDBJ whole genome shotgun (WGS) entry which is preliminary data.</text>
</comment>
<feature type="domain" description="DUF7590" evidence="6">
    <location>
        <begin position="261"/>
        <end position="385"/>
    </location>
</feature>
<evidence type="ECO:0000313" key="9">
    <source>
        <dbReference type="Proteomes" id="UP000076580"/>
    </source>
</evidence>
<dbReference type="EMBL" id="LAYC01000002">
    <property type="protein sequence ID" value="KYK56555.1"/>
    <property type="molecule type" value="Genomic_DNA"/>
</dbReference>
<evidence type="ECO:0000256" key="3">
    <source>
        <dbReference type="SAM" id="MobiDB-lite"/>
    </source>
</evidence>
<dbReference type="Proteomes" id="UP000076580">
    <property type="component" value="Chromosome 02"/>
</dbReference>
<keyword evidence="2" id="KW-0833">Ubl conjugation pathway</keyword>
<dbReference type="Pfam" id="PF16558">
    <property type="entry name" value="AZUL"/>
    <property type="match status" value="1"/>
</dbReference>
<evidence type="ECO:0000259" key="4">
    <source>
        <dbReference type="Pfam" id="PF03152"/>
    </source>
</evidence>
<reference evidence="8 9" key="1">
    <citation type="journal article" date="2016" name="Sci. Rep.">
        <title>Insights into Adaptations to a Near-Obligate Nematode Endoparasitic Lifestyle from the Finished Genome of Drechmeria coniospora.</title>
        <authorList>
            <person name="Zhang L."/>
            <person name="Zhou Z."/>
            <person name="Guo Q."/>
            <person name="Fokkens L."/>
            <person name="Miskei M."/>
            <person name="Pocsi I."/>
            <person name="Zhang W."/>
            <person name="Chen M."/>
            <person name="Wang L."/>
            <person name="Sun Y."/>
            <person name="Donzelli B.G."/>
            <person name="Gibson D.M."/>
            <person name="Nelson D.R."/>
            <person name="Luo J.G."/>
            <person name="Rep M."/>
            <person name="Liu H."/>
            <person name="Yang S."/>
            <person name="Wang J."/>
            <person name="Krasnoff S.B."/>
            <person name="Xu Y."/>
            <person name="Molnar I."/>
            <person name="Lin M."/>
        </authorList>
    </citation>
    <scope>NUCLEOTIDE SEQUENCE [LARGE SCALE GENOMIC DNA]</scope>
    <source>
        <strain evidence="8 9">ARSEF 6962</strain>
    </source>
</reference>
<dbReference type="InterPro" id="IPR042299">
    <property type="entry name" value="Ufd1-like_Nn"/>
</dbReference>
<proteinExistence type="inferred from homology"/>
<sequence>MDDLPALRWSAAYTALHPTLTSIKNLSGDKIILPPSALEQLLAAAPSRRPTGAAFGSVDPFGAHDGGLHGGPRENGEQLPHPLMFRLVNPANGNVVHAGIREFSAPEGTLGLSPFLMEALAVDPKHLATAAESAESAVDRPTEDAVPLPLRITVHAQQLPKGTYVRLRPLEAGYDPDDWKSLLERHLRLHFTSLTKDAVLAVQGVRGETFKFLVDRFAPAGDGICVVDTDLEVDIEPLDEEQARESLRRIASRAHAASSRGSSQGGELSIWKEVGGRVAPGDHVDFTLPSWDRARPLVVALGGAQGHGLDLFVSPKSSRQRVPPRESNHVFGDFGPSEGGIKSIAVSPTDAAMDGAEAIMVSVYAPAERMPSSDAVPFTLRARAAAAAADDDDDERAADGSTSVEGQGHGADAERCENCLQWVPGRTMVLHESFCRRNNVACADCRAVFRKGSAEWEAHWHCGQDEACGDDAAGKARHDQVFHTHHRCPACDVVAPSLPDLARHRTTVCPGKLILCRFCHLEVPQEGDPLRPAAEVTLSGMTAHELADGARTTECHLCDRIVRLRDMETHLKHHDLDKVGRAKPDTCRNPLCGRTRHGVGPKGRVGVGVGAAGQGPANDVGLCSVCFGPLYVSMHDPDGRALARRMERRYLQQLMTGCGKAHCANERCRTGRANAGLEPLASEAKAALPEARRLLADVDGEAAPLYFCVDEANQQRRRAAESVAADKVWELAWCVAAAEAERGNVARMREWLQAWAPRR</sequence>
<dbReference type="GO" id="GO:0006511">
    <property type="term" value="P:ubiquitin-dependent protein catabolic process"/>
    <property type="evidence" value="ECO:0007669"/>
    <property type="project" value="InterPro"/>
</dbReference>
<dbReference type="AlphaFoldDB" id="A0A151GHF9"/>